<reference evidence="1 2" key="1">
    <citation type="submission" date="2011-11" db="EMBL/GenBank/DDBJ databases">
        <authorList>
            <person name="Hannick L."/>
            <person name="Karamycheva S."/>
            <person name="Lorenzi H."/>
            <person name="Caler E."/>
        </authorList>
    </citation>
    <scope>NUCLEOTIDE SEQUENCE [LARGE SCALE GENOMIC DNA]</scope>
    <source>
        <strain evidence="1 2">P19</strain>
    </source>
</reference>
<dbReference type="Proteomes" id="UP000006769">
    <property type="component" value="Unassembled WGS sequence"/>
</dbReference>
<accession>K2GJ92</accession>
<dbReference type="SUPFAM" id="SSF103657">
    <property type="entry name" value="BAR/IMD domain-like"/>
    <property type="match status" value="1"/>
</dbReference>
<evidence type="ECO:0000313" key="1">
    <source>
        <dbReference type="EMBL" id="EKE42826.1"/>
    </source>
</evidence>
<protein>
    <submittedName>
        <fullName evidence="1">Uncharacterized protein</fullName>
    </submittedName>
</protein>
<dbReference type="GeneID" id="20071012"/>
<organism evidence="1 2">
    <name type="scientific">Entamoeba nuttalli (strain P19)</name>
    <name type="common">Amoeba</name>
    <dbReference type="NCBI Taxonomy" id="1076696"/>
    <lineage>
        <taxon>Eukaryota</taxon>
        <taxon>Amoebozoa</taxon>
        <taxon>Evosea</taxon>
        <taxon>Archamoebae</taxon>
        <taxon>Mastigamoebida</taxon>
        <taxon>Entamoebidae</taxon>
        <taxon>Entamoeba</taxon>
    </lineage>
</organism>
<sequence length="90" mass="10326">MTTTNIELYKSCVFEINSIVHQLDALIDITKEYGEYYQGRATLEIEYGKKLLGLITYVNTPSFGKEDSKKFLQTFVISQKVHNENSLISL</sequence>
<dbReference type="InterPro" id="IPR027267">
    <property type="entry name" value="AH/BAR_dom_sf"/>
</dbReference>
<dbReference type="EMBL" id="JH925252">
    <property type="protein sequence ID" value="EKE42826.1"/>
    <property type="molecule type" value="Genomic_DNA"/>
</dbReference>
<dbReference type="AlphaFoldDB" id="K2GJ92"/>
<proteinExistence type="predicted"/>
<dbReference type="RefSeq" id="XP_008854839.1">
    <property type="nucleotide sequence ID" value="XM_008856617.1"/>
</dbReference>
<dbReference type="VEuPathDB" id="AmoebaDB:ENU1_008780"/>
<evidence type="ECO:0000313" key="2">
    <source>
        <dbReference type="Proteomes" id="UP000006769"/>
    </source>
</evidence>
<name>K2GJ92_ENTNP</name>
<gene>
    <name evidence="1" type="ORF">ENU1_008780</name>
</gene>